<dbReference type="EMBL" id="CAXLJM020000033">
    <property type="protein sequence ID" value="CAL8101116.1"/>
    <property type="molecule type" value="Genomic_DNA"/>
</dbReference>
<reference evidence="2 3" key="1">
    <citation type="submission" date="2024-08" db="EMBL/GenBank/DDBJ databases">
        <authorList>
            <person name="Cucini C."/>
            <person name="Frati F."/>
        </authorList>
    </citation>
    <scope>NUCLEOTIDE SEQUENCE [LARGE SCALE GENOMIC DNA]</scope>
</reference>
<proteinExistence type="predicted"/>
<feature type="transmembrane region" description="Helical" evidence="1">
    <location>
        <begin position="65"/>
        <end position="86"/>
    </location>
</feature>
<keyword evidence="1" id="KW-0812">Transmembrane</keyword>
<keyword evidence="1" id="KW-0472">Membrane</keyword>
<keyword evidence="3" id="KW-1185">Reference proteome</keyword>
<comment type="caution">
    <text evidence="2">The sequence shown here is derived from an EMBL/GenBank/DDBJ whole genome shotgun (WGS) entry which is preliminary data.</text>
</comment>
<evidence type="ECO:0008006" key="4">
    <source>
        <dbReference type="Google" id="ProtNLM"/>
    </source>
</evidence>
<feature type="transmembrane region" description="Helical" evidence="1">
    <location>
        <begin position="98"/>
        <end position="117"/>
    </location>
</feature>
<dbReference type="Proteomes" id="UP001642540">
    <property type="component" value="Unassembled WGS sequence"/>
</dbReference>
<accession>A0ABP1QF47</accession>
<feature type="transmembrane region" description="Helical" evidence="1">
    <location>
        <begin position="26"/>
        <end position="53"/>
    </location>
</feature>
<feature type="transmembrane region" description="Helical" evidence="1">
    <location>
        <begin position="166"/>
        <end position="187"/>
    </location>
</feature>
<name>A0ABP1QF47_9HEXA</name>
<organism evidence="2 3">
    <name type="scientific">Orchesella dallaii</name>
    <dbReference type="NCBI Taxonomy" id="48710"/>
    <lineage>
        <taxon>Eukaryota</taxon>
        <taxon>Metazoa</taxon>
        <taxon>Ecdysozoa</taxon>
        <taxon>Arthropoda</taxon>
        <taxon>Hexapoda</taxon>
        <taxon>Collembola</taxon>
        <taxon>Entomobryomorpha</taxon>
        <taxon>Entomobryoidea</taxon>
        <taxon>Orchesellidae</taxon>
        <taxon>Orchesellinae</taxon>
        <taxon>Orchesella</taxon>
    </lineage>
</organism>
<feature type="transmembrane region" description="Helical" evidence="1">
    <location>
        <begin position="208"/>
        <end position="225"/>
    </location>
</feature>
<evidence type="ECO:0000313" key="2">
    <source>
        <dbReference type="EMBL" id="CAL8101116.1"/>
    </source>
</evidence>
<sequence length="416" mass="47415">MQKLKTVRPNGLVTVTKTEERYPTSANILMCHGFGIILLNMTLGLLPVTIWGTRMKYFKCSISQLYTLVFFLCFIILSVIFVPVAFFPRTNQATVTNFMIMVILGVAHVLGYIILIIRGHYVASKIPKIWLQLCKLLQLSVIDVYGKNCYLFKDITKFTRWAMCEYIAIIVTTMGSIAMFSIGYDNVFEDSRKHYKLDYVLGLNSSKFVSLQAFTFQIGYFIWQLCSFSHVLVSMLLCFFVIIITICLKSVNRQIYEFMQKLTNGQLINTFKTSGVKFDEFDTMGTEFANGSSKLCTLDQLGREKVIRKMDTIKTILLITEELTTTMSTVWGVSLIVEALILISAGTINTFNLLSAFQDWDRQGQDDQSEDGDVISINIPTQDEWISLLVTVCIHFYFLFKLACKVNEMVIEVSMG</sequence>
<gene>
    <name evidence="2" type="ORF">ODALV1_LOCUS10737</name>
</gene>
<feature type="transmembrane region" description="Helical" evidence="1">
    <location>
        <begin position="385"/>
        <end position="404"/>
    </location>
</feature>
<protein>
    <recommendedName>
        <fullName evidence="4">Gustatory receptor</fullName>
    </recommendedName>
</protein>
<evidence type="ECO:0000256" key="1">
    <source>
        <dbReference type="SAM" id="Phobius"/>
    </source>
</evidence>
<keyword evidence="1" id="KW-1133">Transmembrane helix</keyword>
<evidence type="ECO:0000313" key="3">
    <source>
        <dbReference type="Proteomes" id="UP001642540"/>
    </source>
</evidence>
<feature type="transmembrane region" description="Helical" evidence="1">
    <location>
        <begin position="231"/>
        <end position="251"/>
    </location>
</feature>
<feature type="transmembrane region" description="Helical" evidence="1">
    <location>
        <begin position="330"/>
        <end position="351"/>
    </location>
</feature>